<gene>
    <name evidence="5" type="ORF">H9847_08190</name>
</gene>
<dbReference type="InterPro" id="IPR036265">
    <property type="entry name" value="HIT-like_sf"/>
</dbReference>
<evidence type="ECO:0000259" key="4">
    <source>
        <dbReference type="PROSITE" id="PS51084"/>
    </source>
</evidence>
<dbReference type="Gene3D" id="3.30.428.10">
    <property type="entry name" value="HIT-like"/>
    <property type="match status" value="1"/>
</dbReference>
<dbReference type="CDD" id="cd01276">
    <property type="entry name" value="PKCI_related"/>
    <property type="match status" value="1"/>
</dbReference>
<comment type="caution">
    <text evidence="5">The sequence shown here is derived from an EMBL/GenBank/DDBJ whole genome shotgun (WGS) entry which is preliminary data.</text>
</comment>
<dbReference type="AlphaFoldDB" id="A0A948THK9"/>
<accession>A0A948THK9</accession>
<reference evidence="5" key="2">
    <citation type="submission" date="2021-04" db="EMBL/GenBank/DDBJ databases">
        <authorList>
            <person name="Gilroy R."/>
        </authorList>
    </citation>
    <scope>NUCLEOTIDE SEQUENCE</scope>
    <source>
        <strain evidence="5">378</strain>
    </source>
</reference>
<dbReference type="SUPFAM" id="SSF54197">
    <property type="entry name" value="HIT-like"/>
    <property type="match status" value="1"/>
</dbReference>
<protein>
    <submittedName>
        <fullName evidence="5">Histidine triad nucleotide-binding protein</fullName>
    </submittedName>
</protein>
<organism evidence="5 6">
    <name type="scientific">Candidatus Anaerobiospirillum pullicola</name>
    <dbReference type="NCBI Taxonomy" id="2838451"/>
    <lineage>
        <taxon>Bacteria</taxon>
        <taxon>Pseudomonadati</taxon>
        <taxon>Pseudomonadota</taxon>
        <taxon>Gammaproteobacteria</taxon>
        <taxon>Aeromonadales</taxon>
        <taxon>Succinivibrionaceae</taxon>
        <taxon>Anaerobiospirillum</taxon>
    </lineage>
</organism>
<feature type="short sequence motif" description="Histidine triad motif" evidence="2 3">
    <location>
        <begin position="99"/>
        <end position="103"/>
    </location>
</feature>
<dbReference type="EMBL" id="JAHLFE010000166">
    <property type="protein sequence ID" value="MBU3844823.1"/>
    <property type="molecule type" value="Genomic_DNA"/>
</dbReference>
<reference evidence="5" key="1">
    <citation type="journal article" date="2021" name="PeerJ">
        <title>Extensive microbial diversity within the chicken gut microbiome revealed by metagenomics and culture.</title>
        <authorList>
            <person name="Gilroy R."/>
            <person name="Ravi A."/>
            <person name="Getino M."/>
            <person name="Pursley I."/>
            <person name="Horton D.L."/>
            <person name="Alikhan N.F."/>
            <person name="Baker D."/>
            <person name="Gharbi K."/>
            <person name="Hall N."/>
            <person name="Watson M."/>
            <person name="Adriaenssens E.M."/>
            <person name="Foster-Nyarko E."/>
            <person name="Jarju S."/>
            <person name="Secka A."/>
            <person name="Antonio M."/>
            <person name="Oren A."/>
            <person name="Chaudhuri R.R."/>
            <person name="La Ragione R."/>
            <person name="Hildebrand F."/>
            <person name="Pallen M.J."/>
        </authorList>
    </citation>
    <scope>NUCLEOTIDE SEQUENCE</scope>
    <source>
        <strain evidence="5">378</strain>
    </source>
</reference>
<feature type="active site" description="Tele-AMP-histidine intermediate" evidence="1">
    <location>
        <position position="101"/>
    </location>
</feature>
<dbReference type="PROSITE" id="PS51084">
    <property type="entry name" value="HIT_2"/>
    <property type="match status" value="1"/>
</dbReference>
<sequence length="119" mass="13018">MAEESIFTKIINGTIPSEILYHDDLVTAFKDINPKAQHHILIITNKQIPTVSDVEPEDEQMLGHLFLVAKKIATDLGVDKSGYRLIVNCGPDGGQEVPHIHMHLLAGGKLGGLGFPQKQ</sequence>
<dbReference type="PANTHER" id="PTHR23089">
    <property type="entry name" value="HISTIDINE TRIAD HIT PROTEIN"/>
    <property type="match status" value="1"/>
</dbReference>
<evidence type="ECO:0000256" key="2">
    <source>
        <dbReference type="PIRSR" id="PIRSR601310-3"/>
    </source>
</evidence>
<dbReference type="InterPro" id="IPR019808">
    <property type="entry name" value="Histidine_triad_CS"/>
</dbReference>
<evidence type="ECO:0000313" key="5">
    <source>
        <dbReference type="EMBL" id="MBU3844823.1"/>
    </source>
</evidence>
<feature type="domain" description="HIT" evidence="4">
    <location>
        <begin position="6"/>
        <end position="115"/>
    </location>
</feature>
<evidence type="ECO:0000256" key="3">
    <source>
        <dbReference type="PROSITE-ProRule" id="PRU00464"/>
    </source>
</evidence>
<dbReference type="Proteomes" id="UP000733611">
    <property type="component" value="Unassembled WGS sequence"/>
</dbReference>
<dbReference type="PRINTS" id="PR00332">
    <property type="entry name" value="HISTRIAD"/>
</dbReference>
<dbReference type="InterPro" id="IPR001310">
    <property type="entry name" value="Histidine_triad_HIT"/>
</dbReference>
<proteinExistence type="predicted"/>
<dbReference type="PROSITE" id="PS00892">
    <property type="entry name" value="HIT_1"/>
    <property type="match status" value="1"/>
</dbReference>
<evidence type="ECO:0000313" key="6">
    <source>
        <dbReference type="Proteomes" id="UP000733611"/>
    </source>
</evidence>
<dbReference type="Pfam" id="PF01230">
    <property type="entry name" value="HIT"/>
    <property type="match status" value="1"/>
</dbReference>
<name>A0A948THK9_9GAMM</name>
<dbReference type="GO" id="GO:0003824">
    <property type="term" value="F:catalytic activity"/>
    <property type="evidence" value="ECO:0007669"/>
    <property type="project" value="InterPro"/>
</dbReference>
<evidence type="ECO:0000256" key="1">
    <source>
        <dbReference type="PIRSR" id="PIRSR601310-1"/>
    </source>
</evidence>
<dbReference type="InterPro" id="IPR011146">
    <property type="entry name" value="HIT-like"/>
</dbReference>